<evidence type="ECO:0000313" key="3">
    <source>
        <dbReference type="Proteomes" id="UP001178288"/>
    </source>
</evidence>
<name>A0AA95S9I9_9BACI</name>
<proteinExistence type="predicted"/>
<feature type="domain" description="NERD" evidence="1">
    <location>
        <begin position="37"/>
        <end position="148"/>
    </location>
</feature>
<accession>A0AA95S9I9</accession>
<gene>
    <name evidence="2" type="ORF">QNH39_19585</name>
</gene>
<dbReference type="Pfam" id="PF08378">
    <property type="entry name" value="NERD"/>
    <property type="match status" value="1"/>
</dbReference>
<dbReference type="PROSITE" id="PS50965">
    <property type="entry name" value="NERD"/>
    <property type="match status" value="1"/>
</dbReference>
<reference evidence="2" key="1">
    <citation type="submission" date="2023-05" db="EMBL/GenBank/DDBJ databases">
        <title>Comparative genomics of Bacillaceae isolates and their secondary metabolite potential.</title>
        <authorList>
            <person name="Song L."/>
            <person name="Nielsen L.J."/>
            <person name="Mohite O."/>
            <person name="Xu X."/>
            <person name="Weber T."/>
            <person name="Kovacs A.T."/>
        </authorList>
    </citation>
    <scope>NUCLEOTIDE SEQUENCE</scope>
    <source>
        <strain evidence="2">XLM17</strain>
    </source>
</reference>
<keyword evidence="3" id="KW-1185">Reference proteome</keyword>
<dbReference type="InterPro" id="IPR011528">
    <property type="entry name" value="NERD"/>
</dbReference>
<dbReference type="RefSeq" id="WP_066090391.1">
    <property type="nucleotide sequence ID" value="NZ_CP126114.1"/>
</dbReference>
<evidence type="ECO:0000313" key="2">
    <source>
        <dbReference type="EMBL" id="WHY84837.1"/>
    </source>
</evidence>
<protein>
    <submittedName>
        <fullName evidence="2">NERD domain-containing protein</fullName>
    </submittedName>
</protein>
<evidence type="ECO:0000259" key="1">
    <source>
        <dbReference type="PROSITE" id="PS50965"/>
    </source>
</evidence>
<dbReference type="Proteomes" id="UP001178288">
    <property type="component" value="Chromosome"/>
</dbReference>
<dbReference type="EMBL" id="CP126114">
    <property type="protein sequence ID" value="WHY84837.1"/>
    <property type="molecule type" value="Genomic_DNA"/>
</dbReference>
<sequence>MSFKPRTESTELIKFRFLNPRITLSTKEKKRYLNLEKGYQGEVMFDQLTEKLQNDLYILNDLCLEFNNSVFQIDTLIIAQELIYPFEVKNFEGDYYYESESFHSKLSKEEIKNPLDQLKRSKSLLRPFLKKLGIYLPVEGLVTFVNPEFTLYQAPLDAPIIYPTQLNHLMKKLNQIPSKLNYRHKKLADQLVAMHLSESPYAWKPIYTYEKLKKGIICPICFSFMLSVGDKKLVCEKCGCEEEADTAVLRSVGELKFLFPDKKITTSGIHEWCKVIESKKMIRRILLVNYRAVGERHTRYFEID</sequence>
<dbReference type="KEGG" id="nnv:QNH39_19585"/>
<organism evidence="2 3">
    <name type="scientific">Neobacillus novalis</name>
    <dbReference type="NCBI Taxonomy" id="220687"/>
    <lineage>
        <taxon>Bacteria</taxon>
        <taxon>Bacillati</taxon>
        <taxon>Bacillota</taxon>
        <taxon>Bacilli</taxon>
        <taxon>Bacillales</taxon>
        <taxon>Bacillaceae</taxon>
        <taxon>Neobacillus</taxon>
    </lineage>
</organism>
<dbReference type="AlphaFoldDB" id="A0AA95S9I9"/>